<evidence type="ECO:0000313" key="2">
    <source>
        <dbReference type="Proteomes" id="UP000054783"/>
    </source>
</evidence>
<reference evidence="1 2" key="1">
    <citation type="submission" date="2015-01" db="EMBL/GenBank/DDBJ databases">
        <title>Evolution of Trichinella species and genotypes.</title>
        <authorList>
            <person name="Korhonen P.K."/>
            <person name="Edoardo P."/>
            <person name="Giuseppe L.R."/>
            <person name="Gasser R.B."/>
        </authorList>
    </citation>
    <scope>NUCLEOTIDE SEQUENCE [LARGE SCALE GENOMIC DNA]</scope>
    <source>
        <strain evidence="1">ISS2496</strain>
    </source>
</reference>
<accession>A0A0V1ACL2</accession>
<proteinExistence type="predicted"/>
<protein>
    <submittedName>
        <fullName evidence="1">Uncharacterized protein</fullName>
    </submittedName>
</protein>
<dbReference type="AlphaFoldDB" id="A0A0V1ACL2"/>
<name>A0A0V1ACL2_9BILA</name>
<dbReference type="Proteomes" id="UP000054783">
    <property type="component" value="Unassembled WGS sequence"/>
</dbReference>
<gene>
    <name evidence="1" type="ORF">T12_2012</name>
</gene>
<organism evidence="1 2">
    <name type="scientific">Trichinella patagoniensis</name>
    <dbReference type="NCBI Taxonomy" id="990121"/>
    <lineage>
        <taxon>Eukaryota</taxon>
        <taxon>Metazoa</taxon>
        <taxon>Ecdysozoa</taxon>
        <taxon>Nematoda</taxon>
        <taxon>Enoplea</taxon>
        <taxon>Dorylaimia</taxon>
        <taxon>Trichinellida</taxon>
        <taxon>Trichinellidae</taxon>
        <taxon>Trichinella</taxon>
    </lineage>
</organism>
<comment type="caution">
    <text evidence="1">The sequence shown here is derived from an EMBL/GenBank/DDBJ whole genome shotgun (WGS) entry which is preliminary data.</text>
</comment>
<dbReference type="EMBL" id="JYDQ01000009">
    <property type="protein sequence ID" value="KRY22477.1"/>
    <property type="molecule type" value="Genomic_DNA"/>
</dbReference>
<keyword evidence="2" id="KW-1185">Reference proteome</keyword>
<evidence type="ECO:0000313" key="1">
    <source>
        <dbReference type="EMBL" id="KRY22477.1"/>
    </source>
</evidence>
<dbReference type="OrthoDB" id="10433033at2759"/>
<sequence>MLILKWCKNWDAIREKHFKLPRLLIDYASPRFEVFKLKNLNAQLTFARQAIRFDSLLIIQLILRNNFADLKFSSIQGLFLKVTRSFDDIFSLCQEKEYSVNLTLCNHNWCRHMNLEFVQMLFA</sequence>